<feature type="transmembrane region" description="Helical" evidence="1">
    <location>
        <begin position="48"/>
        <end position="73"/>
    </location>
</feature>
<reference evidence="3" key="1">
    <citation type="journal article" date="2012" name="Nat. Biotechnol.">
        <title>Reference genome sequence of the model plant Setaria.</title>
        <authorList>
            <person name="Bennetzen J.L."/>
            <person name="Schmutz J."/>
            <person name="Wang H."/>
            <person name="Percifield R."/>
            <person name="Hawkins J."/>
            <person name="Pontaroli A.C."/>
            <person name="Estep M."/>
            <person name="Feng L."/>
            <person name="Vaughn J.N."/>
            <person name="Grimwood J."/>
            <person name="Jenkins J."/>
            <person name="Barry K."/>
            <person name="Lindquist E."/>
            <person name="Hellsten U."/>
            <person name="Deshpande S."/>
            <person name="Wang X."/>
            <person name="Wu X."/>
            <person name="Mitros T."/>
            <person name="Triplett J."/>
            <person name="Yang X."/>
            <person name="Ye C.Y."/>
            <person name="Mauro-Herrera M."/>
            <person name="Wang L."/>
            <person name="Li P."/>
            <person name="Sharma M."/>
            <person name="Sharma R."/>
            <person name="Ronald P.C."/>
            <person name="Panaud O."/>
            <person name="Kellogg E.A."/>
            <person name="Brutnell T.P."/>
            <person name="Doust A.N."/>
            <person name="Tuskan G.A."/>
            <person name="Rokhsar D."/>
            <person name="Devos K.M."/>
        </authorList>
    </citation>
    <scope>NUCLEOTIDE SEQUENCE [LARGE SCALE GENOMIC DNA]</scope>
    <source>
        <strain evidence="3">cv. Yugu1</strain>
    </source>
</reference>
<organism evidence="2 3">
    <name type="scientific">Setaria italica</name>
    <name type="common">Foxtail millet</name>
    <name type="synonym">Panicum italicum</name>
    <dbReference type="NCBI Taxonomy" id="4555"/>
    <lineage>
        <taxon>Eukaryota</taxon>
        <taxon>Viridiplantae</taxon>
        <taxon>Streptophyta</taxon>
        <taxon>Embryophyta</taxon>
        <taxon>Tracheophyta</taxon>
        <taxon>Spermatophyta</taxon>
        <taxon>Magnoliopsida</taxon>
        <taxon>Liliopsida</taxon>
        <taxon>Poales</taxon>
        <taxon>Poaceae</taxon>
        <taxon>PACMAD clade</taxon>
        <taxon>Panicoideae</taxon>
        <taxon>Panicodae</taxon>
        <taxon>Paniceae</taxon>
        <taxon>Cenchrinae</taxon>
        <taxon>Setaria</taxon>
    </lineage>
</organism>
<keyword evidence="3" id="KW-1185">Reference proteome</keyword>
<dbReference type="HOGENOM" id="CLU_2546918_0_0_1"/>
<reference evidence="2" key="2">
    <citation type="submission" date="2018-08" db="UniProtKB">
        <authorList>
            <consortium name="EnsemblPlants"/>
        </authorList>
    </citation>
    <scope>IDENTIFICATION</scope>
    <source>
        <strain evidence="2">Yugu1</strain>
    </source>
</reference>
<accession>K3YF05</accession>
<keyword evidence="1" id="KW-0472">Membrane</keyword>
<evidence type="ECO:0000313" key="2">
    <source>
        <dbReference type="EnsemblPlants" id="KQK96347"/>
    </source>
</evidence>
<protein>
    <submittedName>
        <fullName evidence="2">Uncharacterized protein</fullName>
    </submittedName>
</protein>
<keyword evidence="1" id="KW-1133">Transmembrane helix</keyword>
<keyword evidence="1" id="KW-0812">Transmembrane</keyword>
<name>K3YF05_SETIT</name>
<proteinExistence type="predicted"/>
<sequence length="83" mass="9510">MLTATQLIFVIHTVVRGGNNAYGMAMSDGNAFLNINNCRIVCQKLRNLGFFFLLKFTPFIYICLLGKTLYLIYITSDYCLTIW</sequence>
<dbReference type="Gramene" id="KQK96347">
    <property type="protein sequence ID" value="KQK96347"/>
    <property type="gene ID" value="SETIT_012822mg"/>
</dbReference>
<dbReference type="EnsemblPlants" id="KQK96347">
    <property type="protein sequence ID" value="KQK96347"/>
    <property type="gene ID" value="SETIT_012822mg"/>
</dbReference>
<evidence type="ECO:0000256" key="1">
    <source>
        <dbReference type="SAM" id="Phobius"/>
    </source>
</evidence>
<dbReference type="Proteomes" id="UP000004995">
    <property type="component" value="Unassembled WGS sequence"/>
</dbReference>
<evidence type="ECO:0000313" key="3">
    <source>
        <dbReference type="Proteomes" id="UP000004995"/>
    </source>
</evidence>
<dbReference type="InParanoid" id="K3YF05"/>
<dbReference type="AlphaFoldDB" id="K3YF05"/>
<dbReference type="EMBL" id="AGNK02004094">
    <property type="status" value="NOT_ANNOTATED_CDS"/>
    <property type="molecule type" value="Genomic_DNA"/>
</dbReference>